<reference evidence="7" key="1">
    <citation type="submission" date="2017-01" db="EMBL/GenBank/DDBJ databases">
        <title>Comparative genomics of anhydrobiosis in the tardigrade Hypsibius dujardini.</title>
        <authorList>
            <person name="Yoshida Y."/>
            <person name="Koutsovoulos G."/>
            <person name="Laetsch D."/>
            <person name="Stevens L."/>
            <person name="Kumar S."/>
            <person name="Horikawa D."/>
            <person name="Ishino K."/>
            <person name="Komine S."/>
            <person name="Tomita M."/>
            <person name="Blaxter M."/>
            <person name="Arakawa K."/>
        </authorList>
    </citation>
    <scope>NUCLEOTIDE SEQUENCE [LARGE SCALE GENOMIC DNA]</scope>
    <source>
        <strain evidence="7">Z151</strain>
    </source>
</reference>
<gene>
    <name evidence="6" type="ORF">BV898_06496</name>
</gene>
<dbReference type="PANTHER" id="PTHR31252">
    <property type="entry name" value="DUF4419 DOMAIN-CONTAINING PROTEIN"/>
    <property type="match status" value="1"/>
</dbReference>
<dbReference type="PANTHER" id="PTHR31252:SF11">
    <property type="entry name" value="DUF4419 DOMAIN-CONTAINING PROTEIN"/>
    <property type="match status" value="1"/>
</dbReference>
<dbReference type="SUPFAM" id="SSF53822">
    <property type="entry name" value="Periplasmic binding protein-like I"/>
    <property type="match status" value="1"/>
</dbReference>
<dbReference type="AlphaFoldDB" id="A0A1W0WWE0"/>
<evidence type="ECO:0000256" key="1">
    <source>
        <dbReference type="ARBA" id="ARBA00004370"/>
    </source>
</evidence>
<dbReference type="OrthoDB" id="9987685at2759"/>
<name>A0A1W0WWE0_HYPEX</name>
<dbReference type="Proteomes" id="UP000192578">
    <property type="component" value="Unassembled WGS sequence"/>
</dbReference>
<dbReference type="Pfam" id="PF01094">
    <property type="entry name" value="ANF_receptor"/>
    <property type="match status" value="1"/>
</dbReference>
<organism evidence="6 7">
    <name type="scientific">Hypsibius exemplaris</name>
    <name type="common">Freshwater tardigrade</name>
    <dbReference type="NCBI Taxonomy" id="2072580"/>
    <lineage>
        <taxon>Eukaryota</taxon>
        <taxon>Metazoa</taxon>
        <taxon>Ecdysozoa</taxon>
        <taxon>Tardigrada</taxon>
        <taxon>Eutardigrada</taxon>
        <taxon>Parachela</taxon>
        <taxon>Hypsibioidea</taxon>
        <taxon>Hypsibiidae</taxon>
        <taxon>Hypsibius</taxon>
    </lineage>
</organism>
<protein>
    <recommendedName>
        <fullName evidence="5">Receptor ligand binding region domain-containing protein</fullName>
    </recommendedName>
</protein>
<feature type="domain" description="Receptor ligand binding region" evidence="5">
    <location>
        <begin position="498"/>
        <end position="630"/>
    </location>
</feature>
<dbReference type="Pfam" id="PF14388">
    <property type="entry name" value="DUF4419"/>
    <property type="match status" value="1"/>
</dbReference>
<proteinExistence type="predicted"/>
<comment type="subcellular location">
    <subcellularLocation>
        <location evidence="1">Membrane</location>
    </subcellularLocation>
</comment>
<evidence type="ECO:0000256" key="3">
    <source>
        <dbReference type="ARBA" id="ARBA00022989"/>
    </source>
</evidence>
<keyword evidence="7" id="KW-1185">Reference proteome</keyword>
<keyword evidence="4" id="KW-0472">Membrane</keyword>
<dbReference type="GO" id="GO:0016020">
    <property type="term" value="C:membrane"/>
    <property type="evidence" value="ECO:0007669"/>
    <property type="project" value="UniProtKB-SubCell"/>
</dbReference>
<dbReference type="InterPro" id="IPR001828">
    <property type="entry name" value="ANF_lig-bd_rcpt"/>
</dbReference>
<keyword evidence="3" id="KW-1133">Transmembrane helix</keyword>
<dbReference type="InterPro" id="IPR028082">
    <property type="entry name" value="Peripla_BP_I"/>
</dbReference>
<sequence length="636" mass="71090">MPVTFHPSAQPLTPVSGYTLQYRTTKNPHTILAAATRREISTTCKEIFQSSFGDESKFVFPSNSGFVYAALHAYNAHQRLAKKELEVTAAGSRYTVDFGNLAEQMGHLIQKNVIDPSLREWIIPDFTTTTSNDRIVSSVVMMATLKAYFSYKMSTLCGLPAVTLLGEREDWQKLLTRLDKLPSFGKETSQWATLLKPVLTRFVSTFDQPESKENKDFWQTIVHHQVGGSGPNYLSGWITAFCFFSADGKVSYQQTERREKTEFVLDGLNFHWLDTKDIPAAYAQVDVKLNDNGEKFDTSMVAGMVGYRVPTARRRRTDTMGRTIRWSRSRVGGSLIRKLEVNQLCILIFCLDFVACSSSSAAGPAVLQRLSSQPKSVHFFSFHLGDTPSTTYKVMQPLFNSSLERHASRWPQVFANYSYAAWVNPRSILSAGLGIEASIGLMRDIFAAESASLADPQSLAVFFAPGNDDDKRNGYYGDGGGGGSQSTVFRRPWGLRPSSSSDDSVTNRNRFPSTVSLATADIQAYGSAVLALMQYYGWKSIAIIRDELNGNPMFSRNYEQCRGPLDQLNLRRAEFESLLIVTDFNKENFTRALTAAGKFSRIILSCTFGEQQRRVMGEAFDLNMTTGDFVSFIYDI</sequence>
<dbReference type="InterPro" id="IPR025533">
    <property type="entry name" value="DUF4419"/>
</dbReference>
<keyword evidence="2" id="KW-0812">Transmembrane</keyword>
<dbReference type="Gene3D" id="3.40.50.2300">
    <property type="match status" value="1"/>
</dbReference>
<evidence type="ECO:0000313" key="7">
    <source>
        <dbReference type="Proteomes" id="UP000192578"/>
    </source>
</evidence>
<accession>A0A1W0WWE0</accession>
<evidence type="ECO:0000313" key="6">
    <source>
        <dbReference type="EMBL" id="OQV19508.1"/>
    </source>
</evidence>
<evidence type="ECO:0000256" key="4">
    <source>
        <dbReference type="ARBA" id="ARBA00023136"/>
    </source>
</evidence>
<dbReference type="EMBL" id="MTYJ01000038">
    <property type="protein sequence ID" value="OQV19508.1"/>
    <property type="molecule type" value="Genomic_DNA"/>
</dbReference>
<evidence type="ECO:0000259" key="5">
    <source>
        <dbReference type="Pfam" id="PF01094"/>
    </source>
</evidence>
<evidence type="ECO:0000256" key="2">
    <source>
        <dbReference type="ARBA" id="ARBA00022692"/>
    </source>
</evidence>
<comment type="caution">
    <text evidence="6">The sequence shown here is derived from an EMBL/GenBank/DDBJ whole genome shotgun (WGS) entry which is preliminary data.</text>
</comment>